<feature type="compositionally biased region" description="Low complexity" evidence="1">
    <location>
        <begin position="291"/>
        <end position="300"/>
    </location>
</feature>
<dbReference type="KEGG" id="scw:TU94_27140"/>
<protein>
    <recommendedName>
        <fullName evidence="4">UL36 very large tegument protein</fullName>
    </recommendedName>
</protein>
<organism evidence="2 3">
    <name type="scientific">Streptomyces cyaneogriseus subsp. noncyanogenus</name>
    <dbReference type="NCBI Taxonomy" id="477245"/>
    <lineage>
        <taxon>Bacteria</taxon>
        <taxon>Bacillati</taxon>
        <taxon>Actinomycetota</taxon>
        <taxon>Actinomycetes</taxon>
        <taxon>Kitasatosporales</taxon>
        <taxon>Streptomycetaceae</taxon>
        <taxon>Streptomyces</taxon>
    </lineage>
</organism>
<dbReference type="HOGENOM" id="CLU_027276_0_0_11"/>
<name>A0A0C5GJF8_9ACTN</name>
<dbReference type="RefSeq" id="WP_044385468.1">
    <property type="nucleotide sequence ID" value="NZ_CP010849.1"/>
</dbReference>
<dbReference type="EMBL" id="CP010849">
    <property type="protein sequence ID" value="AJP04586.1"/>
    <property type="molecule type" value="Genomic_DNA"/>
</dbReference>
<sequence>MTVGVNPVAPREFARCLAGLLARLDQGAGWCGVFWRRDPDGMRACLEGRQVPPWDVVEALLQDLAAQGGADAGAVAAEAARARALHAAALAAHDALPGARELLGDRLEDMLRERHHAAERRAALRRQLASAATREQADALRAELAWADDDHARATARCAELRARITEWERRAYGGHGLREAEARHRPPAPAPGDGGPAPADGRSAPADGRPAPAAGNPAPVGGRPAPAGGRPAPVEGRPAPPPVGRGALPAPTPTPAPGAPARPKRRRGGARFAGEAAGEPVPVAVPPAVVPDLPAPAAGTGRTPRGARFAGAAESAPPREAPVRPPTEDDRREVAGSVAALARLRGEGRGGEAHALLAQAAGWPAVRFPLLAEELGRAGLGADWTTLLWEAASLPADHLVDAADALRAAGRGADAEQILRQGVARPVAEVGRAALGLAAQGRHRAARAWLDACVRVRSPQDAAGSAEPDPGRLIPLLLEAARGVSGECHQDLAHALRVAGFTV</sequence>
<feature type="region of interest" description="Disordered" evidence="1">
    <location>
        <begin position="180"/>
        <end position="334"/>
    </location>
</feature>
<dbReference type="STRING" id="477245.TU94_27140"/>
<gene>
    <name evidence="2" type="ORF">TU94_27140</name>
</gene>
<dbReference type="OrthoDB" id="4336488at2"/>
<dbReference type="AlphaFoldDB" id="A0A0C5GJF8"/>
<feature type="compositionally biased region" description="Low complexity" evidence="1">
    <location>
        <begin position="197"/>
        <end position="238"/>
    </location>
</feature>
<proteinExistence type="predicted"/>
<evidence type="ECO:0000256" key="1">
    <source>
        <dbReference type="SAM" id="MobiDB-lite"/>
    </source>
</evidence>
<feature type="compositionally biased region" description="Low complexity" evidence="1">
    <location>
        <begin position="271"/>
        <end position="283"/>
    </location>
</feature>
<feature type="compositionally biased region" description="Pro residues" evidence="1">
    <location>
        <begin position="251"/>
        <end position="261"/>
    </location>
</feature>
<reference evidence="2 3" key="1">
    <citation type="submission" date="2015-02" db="EMBL/GenBank/DDBJ databases">
        <title>Genome sequence of thermotolerant Streptomyces cyaneogriseus subsp. Noncyanogenus NMWT1, the producer of nematocidal antibiotics nemadectin.</title>
        <authorList>
            <person name="Wang H."/>
            <person name="Li C."/>
            <person name="Xiang W."/>
            <person name="Wang X."/>
        </authorList>
    </citation>
    <scope>NUCLEOTIDE SEQUENCE [LARGE SCALE GENOMIC DNA]</scope>
    <source>
        <strain evidence="2 3">NMWT 1</strain>
    </source>
</reference>
<dbReference type="Proteomes" id="UP000032234">
    <property type="component" value="Chromosome"/>
</dbReference>
<dbReference type="PATRIC" id="fig|477245.3.peg.5750"/>
<evidence type="ECO:0000313" key="2">
    <source>
        <dbReference type="EMBL" id="AJP04586.1"/>
    </source>
</evidence>
<keyword evidence="3" id="KW-1185">Reference proteome</keyword>
<accession>A0A0C5GJF8</accession>
<evidence type="ECO:0008006" key="4">
    <source>
        <dbReference type="Google" id="ProtNLM"/>
    </source>
</evidence>
<evidence type="ECO:0000313" key="3">
    <source>
        <dbReference type="Proteomes" id="UP000032234"/>
    </source>
</evidence>